<evidence type="ECO:0000313" key="1">
    <source>
        <dbReference type="EMBL" id="AZL58369.1"/>
    </source>
</evidence>
<dbReference type="KEGG" id="taw:EI545_05675"/>
<dbReference type="Proteomes" id="UP000282002">
    <property type="component" value="Chromosome"/>
</dbReference>
<reference evidence="1 2" key="1">
    <citation type="submission" date="2018-12" db="EMBL/GenBank/DDBJ databases">
        <title>Complete genome sequencing of Tabrizicola sp. K13M18.</title>
        <authorList>
            <person name="Bae J.-W."/>
        </authorList>
    </citation>
    <scope>NUCLEOTIDE SEQUENCE [LARGE SCALE GENOMIC DNA]</scope>
    <source>
        <strain evidence="1 2">K13M18</strain>
    </source>
</reference>
<dbReference type="RefSeq" id="WP_125324570.1">
    <property type="nucleotide sequence ID" value="NZ_CP034328.1"/>
</dbReference>
<sequence length="67" mass="6844">MPLSQPPQSLRGFRLAPPATALVLLVAALGLAGCDRAETSAQGYPSLEPLDKLLAEADGAFSGPIPD</sequence>
<name>A0A3S8U494_9RHOB</name>
<evidence type="ECO:0000313" key="2">
    <source>
        <dbReference type="Proteomes" id="UP000282002"/>
    </source>
</evidence>
<dbReference type="AlphaFoldDB" id="A0A3S8U494"/>
<gene>
    <name evidence="1" type="ORF">EI545_05675</name>
</gene>
<dbReference type="EMBL" id="CP034328">
    <property type="protein sequence ID" value="AZL58369.1"/>
    <property type="molecule type" value="Genomic_DNA"/>
</dbReference>
<proteinExistence type="predicted"/>
<accession>A0A3S8U494</accession>
<keyword evidence="2" id="KW-1185">Reference proteome</keyword>
<organism evidence="1 2">
    <name type="scientific">Tabrizicola piscis</name>
    <dbReference type="NCBI Taxonomy" id="2494374"/>
    <lineage>
        <taxon>Bacteria</taxon>
        <taxon>Pseudomonadati</taxon>
        <taxon>Pseudomonadota</taxon>
        <taxon>Alphaproteobacteria</taxon>
        <taxon>Rhodobacterales</taxon>
        <taxon>Paracoccaceae</taxon>
        <taxon>Tabrizicola</taxon>
    </lineage>
</organism>
<protein>
    <submittedName>
        <fullName evidence="1">Uncharacterized protein</fullName>
    </submittedName>
</protein>